<protein>
    <submittedName>
        <fullName evidence="8">Acetoacetyl-CoA synthetase</fullName>
    </submittedName>
</protein>
<evidence type="ECO:0000256" key="4">
    <source>
        <dbReference type="ARBA" id="ARBA00022840"/>
    </source>
</evidence>
<dbReference type="PANTHER" id="PTHR42921">
    <property type="entry name" value="ACETOACETYL-COA SYNTHETASE"/>
    <property type="match status" value="1"/>
</dbReference>
<keyword evidence="3" id="KW-0547">Nucleotide-binding</keyword>
<gene>
    <name evidence="8" type="ORF">MLIT_49060</name>
</gene>
<dbReference type="RefSeq" id="WP_134056642.1">
    <property type="nucleotide sequence ID" value="NZ_AP022586.1"/>
</dbReference>
<evidence type="ECO:0000256" key="1">
    <source>
        <dbReference type="ARBA" id="ARBA00006432"/>
    </source>
</evidence>
<dbReference type="InterPro" id="IPR032387">
    <property type="entry name" value="ACAS_N"/>
</dbReference>
<accession>A0AAD1IPN2</accession>
<dbReference type="Pfam" id="PF16177">
    <property type="entry name" value="ACAS_N"/>
    <property type="match status" value="1"/>
</dbReference>
<evidence type="ECO:0000259" key="7">
    <source>
        <dbReference type="Pfam" id="PF16177"/>
    </source>
</evidence>
<dbReference type="EMBL" id="AP022586">
    <property type="protein sequence ID" value="BBY19314.1"/>
    <property type="molecule type" value="Genomic_DNA"/>
</dbReference>
<dbReference type="NCBIfam" id="NF002937">
    <property type="entry name" value="PRK03584.1"/>
    <property type="match status" value="1"/>
</dbReference>
<dbReference type="GO" id="GO:0005524">
    <property type="term" value="F:ATP binding"/>
    <property type="evidence" value="ECO:0007669"/>
    <property type="project" value="UniProtKB-KW"/>
</dbReference>
<keyword evidence="9" id="KW-1185">Reference proteome</keyword>
<dbReference type="PANTHER" id="PTHR42921:SF1">
    <property type="entry name" value="ACETOACETYL-COA SYNTHETASE"/>
    <property type="match status" value="1"/>
</dbReference>
<keyword evidence="2" id="KW-0436">Ligase</keyword>
<comment type="similarity">
    <text evidence="1">Belongs to the ATP-dependent AMP-binding enzyme family.</text>
</comment>
<dbReference type="InterPro" id="IPR020845">
    <property type="entry name" value="AMP-binding_CS"/>
</dbReference>
<dbReference type="SUPFAM" id="SSF56801">
    <property type="entry name" value="Acetyl-CoA synthetase-like"/>
    <property type="match status" value="1"/>
</dbReference>
<dbReference type="Proteomes" id="UP000466607">
    <property type="component" value="Chromosome"/>
</dbReference>
<dbReference type="Gene3D" id="3.40.50.12780">
    <property type="entry name" value="N-terminal domain of ligase-like"/>
    <property type="match status" value="1"/>
</dbReference>
<dbReference type="PROSITE" id="PS00455">
    <property type="entry name" value="AMP_BINDING"/>
    <property type="match status" value="1"/>
</dbReference>
<dbReference type="InterPro" id="IPR042099">
    <property type="entry name" value="ANL_N_sf"/>
</dbReference>
<name>A0AAD1IPN2_9MYCO</name>
<dbReference type="Pfam" id="PF13193">
    <property type="entry name" value="AMP-binding_C"/>
    <property type="match status" value="1"/>
</dbReference>
<reference evidence="8 9" key="1">
    <citation type="journal article" date="2019" name="Emerg. Microbes Infect.">
        <title>Comprehensive subspecies identification of 175 nontuberculous mycobacteria species based on 7547 genomic profiles.</title>
        <authorList>
            <person name="Matsumoto Y."/>
            <person name="Kinjo T."/>
            <person name="Motooka D."/>
            <person name="Nabeya D."/>
            <person name="Jung N."/>
            <person name="Uechi K."/>
            <person name="Horii T."/>
            <person name="Iida T."/>
            <person name="Fujita J."/>
            <person name="Nakamura S."/>
        </authorList>
    </citation>
    <scope>NUCLEOTIDE SEQUENCE [LARGE SCALE GENOMIC DNA]</scope>
    <source>
        <strain evidence="8 9">JCM 17423</strain>
    </source>
</reference>
<dbReference type="GO" id="GO:0006629">
    <property type="term" value="P:lipid metabolic process"/>
    <property type="evidence" value="ECO:0007669"/>
    <property type="project" value="InterPro"/>
</dbReference>
<dbReference type="NCBIfam" id="TIGR01217">
    <property type="entry name" value="ac_ac_CoA_syn"/>
    <property type="match status" value="1"/>
</dbReference>
<sequence>MNQPQWVPTEDDIAGARVTDFARFVHERTGADVSDYHALWQWSVDDLAGFWGALWEYFELGEPPTEVLADAAMPGARWFPGTRLNYADQVLRHARTDRPAILYVAEGGEVTEVSWDEMLRRAAAFARTLQSMGVGPGDRVAGYLPNVPEAVIAFLATASIGAIWSACGQDYTAKAALDRLGQLEPVVLIAADGYRFGGKTHDKTADVAALRAGLPTVRTAVLVSRIGADAPGSDWLDWAAATADGGTLQPLAVDFDHPLWVLYSSGTTGLPKGIVHGHGGVVVEHLKAVALQSDIGAGDTFFWFTSPSWMMWNFQVAGLLVGATIVCYDGSPTYPAPDTLWRIAAEVRATVLGTSPGYVLACDKAGAVPRKDHDLTALRTVGITGSSLPPNSALWLRDNVGEHVQVASISGGTDVVSAFIGGVRTVPVWPGELSAPYLGAAVEAWDTAGRPVRGEVGELVVTKPLPSMPVKFWNDPDGSRYRDAYFEMYPGVWRHGDWITVTDHGSVIVHGRSDSTLNRHGIRMGSADIYQAVERMSEVAEALVIGAEQPDGGYWMPLFVTLTDDAELTDDLKDRICQTIRTEVSPRHVPDDVLLAPGIPHTRTGKKLEVPIKKLLQGGDPARVVEPTAVDDPTLLDWYVTQRRK</sequence>
<evidence type="ECO:0000256" key="2">
    <source>
        <dbReference type="ARBA" id="ARBA00022598"/>
    </source>
</evidence>
<dbReference type="Gene3D" id="3.30.300.30">
    <property type="match status" value="1"/>
</dbReference>
<evidence type="ECO:0000256" key="3">
    <source>
        <dbReference type="ARBA" id="ARBA00022741"/>
    </source>
</evidence>
<evidence type="ECO:0000313" key="8">
    <source>
        <dbReference type="EMBL" id="BBY19314.1"/>
    </source>
</evidence>
<dbReference type="InterPro" id="IPR025110">
    <property type="entry name" value="AMP-bd_C"/>
</dbReference>
<dbReference type="Pfam" id="PF00501">
    <property type="entry name" value="AMP-binding"/>
    <property type="match status" value="1"/>
</dbReference>
<dbReference type="InterPro" id="IPR000873">
    <property type="entry name" value="AMP-dep_synth/lig_dom"/>
</dbReference>
<evidence type="ECO:0000313" key="9">
    <source>
        <dbReference type="Proteomes" id="UP000466607"/>
    </source>
</evidence>
<feature type="domain" description="Acetyl-coenzyme A synthetase N-terminal" evidence="7">
    <location>
        <begin position="36"/>
        <end position="88"/>
    </location>
</feature>
<organism evidence="8 9">
    <name type="scientific">Mycolicibacterium litorale</name>
    <dbReference type="NCBI Taxonomy" id="758802"/>
    <lineage>
        <taxon>Bacteria</taxon>
        <taxon>Bacillati</taxon>
        <taxon>Actinomycetota</taxon>
        <taxon>Actinomycetes</taxon>
        <taxon>Mycobacteriales</taxon>
        <taxon>Mycobacteriaceae</taxon>
        <taxon>Mycolicibacterium</taxon>
    </lineage>
</organism>
<dbReference type="AlphaFoldDB" id="A0AAD1IPN2"/>
<feature type="domain" description="AMP-binding enzyme C-terminal" evidence="6">
    <location>
        <begin position="531"/>
        <end position="606"/>
    </location>
</feature>
<proteinExistence type="inferred from homology"/>
<dbReference type="InterPro" id="IPR045851">
    <property type="entry name" value="AMP-bd_C_sf"/>
</dbReference>
<evidence type="ECO:0000259" key="6">
    <source>
        <dbReference type="Pfam" id="PF13193"/>
    </source>
</evidence>
<feature type="domain" description="AMP-dependent synthetase/ligase" evidence="5">
    <location>
        <begin position="95"/>
        <end position="464"/>
    </location>
</feature>
<dbReference type="InterPro" id="IPR005914">
    <property type="entry name" value="Acac_CoA_synth"/>
</dbReference>
<evidence type="ECO:0000259" key="5">
    <source>
        <dbReference type="Pfam" id="PF00501"/>
    </source>
</evidence>
<dbReference type="GO" id="GO:0030729">
    <property type="term" value="F:acetoacetate-CoA ligase activity"/>
    <property type="evidence" value="ECO:0007669"/>
    <property type="project" value="InterPro"/>
</dbReference>
<keyword evidence="4" id="KW-0067">ATP-binding</keyword>
<dbReference type="CDD" id="cd05943">
    <property type="entry name" value="AACS"/>
    <property type="match status" value="1"/>
</dbReference>